<reference evidence="3 4" key="1">
    <citation type="submission" date="2016-07" db="EMBL/GenBank/DDBJ databases">
        <title>Pervasive Adenine N6-methylation of Active Genes in Fungi.</title>
        <authorList>
            <consortium name="DOE Joint Genome Institute"/>
            <person name="Mondo S.J."/>
            <person name="Dannebaum R.O."/>
            <person name="Kuo R.C."/>
            <person name="Labutti K."/>
            <person name="Haridas S."/>
            <person name="Kuo A."/>
            <person name="Salamov A."/>
            <person name="Ahrendt S.R."/>
            <person name="Lipzen A."/>
            <person name="Sullivan W."/>
            <person name="Andreopoulos W.B."/>
            <person name="Clum A."/>
            <person name="Lindquist E."/>
            <person name="Daum C."/>
            <person name="Ramamoorthy G.K."/>
            <person name="Gryganskyi A."/>
            <person name="Culley D."/>
            <person name="Magnuson J.K."/>
            <person name="James T.Y."/>
            <person name="O'Malley M.A."/>
            <person name="Stajich J.E."/>
            <person name="Spatafora J.W."/>
            <person name="Visel A."/>
            <person name="Grigoriev I.V."/>
        </authorList>
    </citation>
    <scope>NUCLEOTIDE SEQUENCE [LARGE SCALE GENOMIC DNA]</scope>
    <source>
        <strain evidence="3 4">62-1032</strain>
    </source>
</reference>
<evidence type="ECO:0000313" key="4">
    <source>
        <dbReference type="Proteomes" id="UP000193467"/>
    </source>
</evidence>
<dbReference type="InterPro" id="IPR035426">
    <property type="entry name" value="Gemin2/Brr1"/>
</dbReference>
<proteinExistence type="inferred from homology"/>
<dbReference type="Proteomes" id="UP000193467">
    <property type="component" value="Unassembled WGS sequence"/>
</dbReference>
<dbReference type="Pfam" id="PF04938">
    <property type="entry name" value="SIP1"/>
    <property type="match status" value="1"/>
</dbReference>
<dbReference type="GO" id="GO:0032797">
    <property type="term" value="C:SMN complex"/>
    <property type="evidence" value="ECO:0007669"/>
    <property type="project" value="TreeGrafter"/>
</dbReference>
<evidence type="ECO:0000256" key="2">
    <source>
        <dbReference type="SAM" id="MobiDB-lite"/>
    </source>
</evidence>
<gene>
    <name evidence="3" type="ORF">BCR35DRAFT_320559</name>
</gene>
<evidence type="ECO:0000313" key="3">
    <source>
        <dbReference type="EMBL" id="ORY89293.1"/>
    </source>
</evidence>
<dbReference type="Gene3D" id="1.20.58.1070">
    <property type="match status" value="1"/>
</dbReference>
<comment type="similarity">
    <text evidence="1">Belongs to the gemin-2 family.</text>
</comment>
<feature type="region of interest" description="Disordered" evidence="2">
    <location>
        <begin position="280"/>
        <end position="306"/>
    </location>
</feature>
<keyword evidence="4" id="KW-1185">Reference proteome</keyword>
<dbReference type="OrthoDB" id="428895at2759"/>
<feature type="compositionally biased region" description="Basic and acidic residues" evidence="2">
    <location>
        <begin position="347"/>
        <end position="360"/>
    </location>
</feature>
<evidence type="ECO:0000256" key="1">
    <source>
        <dbReference type="ARBA" id="ARBA00025758"/>
    </source>
</evidence>
<feature type="compositionally biased region" description="Pro residues" evidence="2">
    <location>
        <begin position="287"/>
        <end position="306"/>
    </location>
</feature>
<dbReference type="InParanoid" id="A0A1Y2FYU1"/>
<accession>A0A1Y2FYU1</accession>
<organism evidence="3 4">
    <name type="scientific">Leucosporidium creatinivorum</name>
    <dbReference type="NCBI Taxonomy" id="106004"/>
    <lineage>
        <taxon>Eukaryota</taxon>
        <taxon>Fungi</taxon>
        <taxon>Dikarya</taxon>
        <taxon>Basidiomycota</taxon>
        <taxon>Pucciniomycotina</taxon>
        <taxon>Microbotryomycetes</taxon>
        <taxon>Leucosporidiales</taxon>
        <taxon>Leucosporidium</taxon>
    </lineage>
</organism>
<comment type="caution">
    <text evidence="3">The sequence shown here is derived from an EMBL/GenBank/DDBJ whole genome shotgun (WGS) entry which is preliminary data.</text>
</comment>
<feature type="compositionally biased region" description="Pro residues" evidence="2">
    <location>
        <begin position="194"/>
        <end position="212"/>
    </location>
</feature>
<dbReference type="PANTHER" id="PTHR12794:SF0">
    <property type="entry name" value="GEM-ASSOCIATED PROTEIN 2"/>
    <property type="match status" value="1"/>
</dbReference>
<feature type="compositionally biased region" description="Basic and acidic residues" evidence="2">
    <location>
        <begin position="368"/>
        <end position="379"/>
    </location>
</feature>
<dbReference type="GO" id="GO:0000387">
    <property type="term" value="P:spliceosomal snRNP assembly"/>
    <property type="evidence" value="ECO:0007669"/>
    <property type="project" value="InterPro"/>
</dbReference>
<dbReference type="AlphaFoldDB" id="A0A1Y2FYU1"/>
<dbReference type="PANTHER" id="PTHR12794">
    <property type="entry name" value="GEMIN2"/>
    <property type="match status" value="1"/>
</dbReference>
<dbReference type="GO" id="GO:0005634">
    <property type="term" value="C:nucleus"/>
    <property type="evidence" value="ECO:0007669"/>
    <property type="project" value="TreeGrafter"/>
</dbReference>
<feature type="region of interest" description="Disordered" evidence="2">
    <location>
        <begin position="150"/>
        <end position="169"/>
    </location>
</feature>
<feature type="region of interest" description="Disordered" evidence="2">
    <location>
        <begin position="189"/>
        <end position="223"/>
    </location>
</feature>
<dbReference type="PRINTS" id="PR01217">
    <property type="entry name" value="PRICHEXTENSN"/>
</dbReference>
<dbReference type="EMBL" id="MCGR01000006">
    <property type="protein sequence ID" value="ORY89293.1"/>
    <property type="molecule type" value="Genomic_DNA"/>
</dbReference>
<feature type="region of interest" description="Disordered" evidence="2">
    <location>
        <begin position="347"/>
        <end position="379"/>
    </location>
</feature>
<sequence length="404" mass="43871">MADPLIGFTMDFSMMQQARDPADAPRGGLGSQCFPVAELEDDFEGEPEDGMEYLFLVRREAEAHPRVNRVSNPYVTVESLEAAPQPIEQLSKPSEAWRAAFVKQFEGLRSRMTSAPPLAGFPPLTHNDLPLPQDESGWRTFIHGRKVKAAKPPTPAVNGANGHSNAQDGDTAMALSLEDAKAAALASLEFDSPDSPPKPLAPPPSVSEPPSEPSYTIDPDHPAHVPSPSLLLSIPTPHVVRILSHFDEWFQERIEAYEAAASFVPSTIFAPPALRKKVVNGSARPSAPAPAPRPSPARPTPRPPLPTSHEAHWILSLLARAESLLAGDDISSLRILVRTILGLVEESDKQQQEKEAKREAAGGGPRSMAERNRDEEDAEGRAHCWMIVAAVAEGWAQRDLWNGD</sequence>
<evidence type="ECO:0008006" key="5">
    <source>
        <dbReference type="Google" id="ProtNLM"/>
    </source>
</evidence>
<protein>
    <recommendedName>
        <fullName evidence="5">Survival motor neuron interacting protein 1-domain-containing protein</fullName>
    </recommendedName>
</protein>
<name>A0A1Y2FYU1_9BASI</name>